<dbReference type="InterPro" id="IPR046447">
    <property type="entry name" value="DENR_C"/>
</dbReference>
<dbReference type="InterPro" id="IPR005873">
    <property type="entry name" value="DENR_eukaryotes"/>
</dbReference>
<dbReference type="PROSITE" id="PS50296">
    <property type="entry name" value="SUI1"/>
    <property type="match status" value="1"/>
</dbReference>
<dbReference type="PANTHER" id="PTHR12789:SF0">
    <property type="entry name" value="DENSITY-REGULATED PROTEIN"/>
    <property type="match status" value="1"/>
</dbReference>
<evidence type="ECO:0000256" key="5">
    <source>
        <dbReference type="SAM" id="MobiDB-lite"/>
    </source>
</evidence>
<evidence type="ECO:0000313" key="7">
    <source>
        <dbReference type="EMBL" id="CED83051.1"/>
    </source>
</evidence>
<feature type="region of interest" description="Disordered" evidence="5">
    <location>
        <begin position="72"/>
        <end position="98"/>
    </location>
</feature>
<dbReference type="Pfam" id="PF01253">
    <property type="entry name" value="SUI1"/>
    <property type="match status" value="1"/>
</dbReference>
<evidence type="ECO:0000256" key="3">
    <source>
        <dbReference type="ARBA" id="ARBA00020058"/>
    </source>
</evidence>
<dbReference type="GO" id="GO:0003729">
    <property type="term" value="F:mRNA binding"/>
    <property type="evidence" value="ECO:0007669"/>
    <property type="project" value="TreeGrafter"/>
</dbReference>
<name>A0A0F7SNQ5_PHARH</name>
<dbReference type="EMBL" id="LN483142">
    <property type="protein sequence ID" value="CED83051.1"/>
    <property type="molecule type" value="Genomic_DNA"/>
</dbReference>
<evidence type="ECO:0000256" key="2">
    <source>
        <dbReference type="ARBA" id="ARBA00011742"/>
    </source>
</evidence>
<dbReference type="InterPro" id="IPR050318">
    <property type="entry name" value="DENR/SUI1_TIF"/>
</dbReference>
<dbReference type="GO" id="GO:0002188">
    <property type="term" value="P:translation reinitiation"/>
    <property type="evidence" value="ECO:0007669"/>
    <property type="project" value="TreeGrafter"/>
</dbReference>
<comment type="similarity">
    <text evidence="1 4">Belongs to the DENR family.</text>
</comment>
<dbReference type="Pfam" id="PF21023">
    <property type="entry name" value="DENR_N"/>
    <property type="match status" value="1"/>
</dbReference>
<evidence type="ECO:0000256" key="1">
    <source>
        <dbReference type="ARBA" id="ARBA00007514"/>
    </source>
</evidence>
<dbReference type="CDD" id="cd11607">
    <property type="entry name" value="DENR_C"/>
    <property type="match status" value="1"/>
</dbReference>
<dbReference type="GO" id="GO:0005840">
    <property type="term" value="C:ribosome"/>
    <property type="evidence" value="ECO:0007669"/>
    <property type="project" value="UniProtKB-KW"/>
</dbReference>
<dbReference type="NCBIfam" id="TIGR01159">
    <property type="entry name" value="DRP1"/>
    <property type="match status" value="1"/>
</dbReference>
<comment type="subunit">
    <text evidence="2 4">Interacts with the 40S ribosomal subunit.</text>
</comment>
<keyword evidence="7" id="KW-0396">Initiation factor</keyword>
<protein>
    <recommendedName>
        <fullName evidence="3 4">Translation machinery-associated protein 22</fullName>
    </recommendedName>
</protein>
<comment type="domain">
    <text evidence="4">The SUI1 domain may be involved in RNA binding.</text>
</comment>
<dbReference type="AlphaFoldDB" id="A0A0F7SNQ5"/>
<feature type="compositionally biased region" description="Basic and acidic residues" evidence="5">
    <location>
        <begin position="72"/>
        <end position="84"/>
    </location>
</feature>
<dbReference type="SUPFAM" id="SSF55159">
    <property type="entry name" value="eIF1-like"/>
    <property type="match status" value="1"/>
</dbReference>
<reference evidence="7" key="1">
    <citation type="submission" date="2014-08" db="EMBL/GenBank/DDBJ databases">
        <authorList>
            <person name="Sharma Rahul"/>
            <person name="Thines Marco"/>
        </authorList>
    </citation>
    <scope>NUCLEOTIDE SEQUENCE</scope>
</reference>
<dbReference type="InterPro" id="IPR001950">
    <property type="entry name" value="SUI1"/>
</dbReference>
<keyword evidence="7" id="KW-0648">Protein biosynthesis</keyword>
<dbReference type="InterPro" id="IPR036877">
    <property type="entry name" value="SUI1_dom_sf"/>
</dbReference>
<comment type="subcellular location">
    <subcellularLocation>
        <location evidence="4">Cytoplasm</location>
    </subcellularLocation>
</comment>
<dbReference type="GO" id="GO:0003743">
    <property type="term" value="F:translation initiation factor activity"/>
    <property type="evidence" value="ECO:0007669"/>
    <property type="project" value="UniProtKB-KW"/>
</dbReference>
<proteinExistence type="inferred from homology"/>
<dbReference type="PANTHER" id="PTHR12789">
    <property type="entry name" value="DENSITY-REGULATED PROTEIN HOMOLOG"/>
    <property type="match status" value="1"/>
</dbReference>
<dbReference type="Gene3D" id="3.30.780.10">
    <property type="entry name" value="SUI1-like domain"/>
    <property type="match status" value="1"/>
</dbReference>
<evidence type="ECO:0000256" key="4">
    <source>
        <dbReference type="RuleBase" id="RU361273"/>
    </source>
</evidence>
<evidence type="ECO:0000259" key="6">
    <source>
        <dbReference type="PROSITE" id="PS50296"/>
    </source>
</evidence>
<accession>A0A0F7SNQ5</accession>
<dbReference type="GO" id="GO:1990904">
    <property type="term" value="C:ribonucleoprotein complex"/>
    <property type="evidence" value="ECO:0007669"/>
    <property type="project" value="UniProtKB-KW"/>
</dbReference>
<dbReference type="GO" id="GO:0001731">
    <property type="term" value="P:formation of translation preinitiation complex"/>
    <property type="evidence" value="ECO:0007669"/>
    <property type="project" value="TreeGrafter"/>
</dbReference>
<sequence>MQSSDSIPGPSKPEAKSVIYCQVCTWPIEYCEFSPSSSKCKTWLQDNHSDLFERYYSADALQKKMGTLSVEGEKKLEQDVEKQEKKARKKAEKEEENKKALKVTIKRIERNKRKYVTTVQGLEFFGIDLKKAAKLFAQKFATGSSVTKNPQGQDDITVQGDVTEEISDILTSPSGKEAAIFGKDGLPEKSISKVEEKPKKKAEVVI</sequence>
<feature type="domain" description="SUI1" evidence="6">
    <location>
        <begin position="103"/>
        <end position="174"/>
    </location>
</feature>
<keyword evidence="4" id="KW-0689">Ribosomal protein</keyword>
<dbReference type="InterPro" id="IPR048517">
    <property type="entry name" value="DENR_N"/>
</dbReference>
<keyword evidence="4" id="KW-0687">Ribonucleoprotein</keyword>
<dbReference type="GO" id="GO:0005737">
    <property type="term" value="C:cytoplasm"/>
    <property type="evidence" value="ECO:0007669"/>
    <property type="project" value="UniProtKB-SubCell"/>
</dbReference>
<organism evidence="7">
    <name type="scientific">Phaffia rhodozyma</name>
    <name type="common">Yeast</name>
    <name type="synonym">Xanthophyllomyces dendrorhous</name>
    <dbReference type="NCBI Taxonomy" id="264483"/>
    <lineage>
        <taxon>Eukaryota</taxon>
        <taxon>Fungi</taxon>
        <taxon>Dikarya</taxon>
        <taxon>Basidiomycota</taxon>
        <taxon>Agaricomycotina</taxon>
        <taxon>Tremellomycetes</taxon>
        <taxon>Cystofilobasidiales</taxon>
        <taxon>Mrakiaceae</taxon>
        <taxon>Phaffia</taxon>
    </lineage>
</organism>
<keyword evidence="4" id="KW-0963">Cytoplasm</keyword>